<gene>
    <name evidence="3" type="ORF">EU508_11290</name>
</gene>
<comment type="caution">
    <text evidence="3">The sequence shown here is derived from an EMBL/GenBank/DDBJ whole genome shotgun (WGS) entry which is preliminary data.</text>
</comment>
<accession>A0AB73BFS2</accession>
<keyword evidence="2" id="KW-0732">Signal</keyword>
<evidence type="ECO:0000256" key="1">
    <source>
        <dbReference type="SAM" id="MobiDB-lite"/>
    </source>
</evidence>
<name>A0AB73BFS2_9GAMM</name>
<dbReference type="RefSeq" id="WP_149614394.1">
    <property type="nucleotide sequence ID" value="NZ_SEUK01000050.1"/>
</dbReference>
<sequence length="257" mass="29354">MRSLIKPISMVIALCCAMTVQADTVSELEQLINKWLQIENQNNKLNTHWLEQKSSMEQTLTLLDAEQQQLSELNQRRKKSTSELTQKREQLVTKQSELENDQQQLKEQLTRISQQLLSLQVQLPPPLLSSWKNTGDLTNSQLNTTDKLQTALKMLGLLRDFQQRISIHEMAILHPDGQEVWVKQLYLGAAQAWFVSEDLSYVGIGFPSDLGWQWEFDPSINAEQVALGIAVQQKKRAADWVTLPILSYAKNTQKGAK</sequence>
<proteinExistence type="predicted"/>
<feature type="signal peptide" evidence="2">
    <location>
        <begin position="1"/>
        <end position="22"/>
    </location>
</feature>
<organism evidence="3 4">
    <name type="scientific">Pseudoalteromonas fuliginea</name>
    <dbReference type="NCBI Taxonomy" id="1872678"/>
    <lineage>
        <taxon>Bacteria</taxon>
        <taxon>Pseudomonadati</taxon>
        <taxon>Pseudomonadota</taxon>
        <taxon>Gammaproteobacteria</taxon>
        <taxon>Alteromonadales</taxon>
        <taxon>Pseudoalteromonadaceae</taxon>
        <taxon>Pseudoalteromonas</taxon>
    </lineage>
</organism>
<feature type="region of interest" description="Disordered" evidence="1">
    <location>
        <begin position="72"/>
        <end position="98"/>
    </location>
</feature>
<protein>
    <submittedName>
        <fullName evidence="3">DUF3450 family protein</fullName>
    </submittedName>
</protein>
<evidence type="ECO:0000256" key="2">
    <source>
        <dbReference type="SAM" id="SignalP"/>
    </source>
</evidence>
<evidence type="ECO:0000313" key="3">
    <source>
        <dbReference type="EMBL" id="KAA1159712.1"/>
    </source>
</evidence>
<dbReference type="Pfam" id="PF11932">
    <property type="entry name" value="DUF3450"/>
    <property type="match status" value="1"/>
</dbReference>
<evidence type="ECO:0000313" key="4">
    <source>
        <dbReference type="Proteomes" id="UP000324162"/>
    </source>
</evidence>
<reference evidence="3 4" key="1">
    <citation type="submission" date="2019-01" db="EMBL/GenBank/DDBJ databases">
        <title>Genome sequences of marine Pseudoalteromonas species.</title>
        <authorList>
            <person name="Boraston A.B."/>
            <person name="Hehemann J.-H."/>
            <person name="Vickers C.J."/>
            <person name="Salama-Alber O."/>
            <person name="Abe K."/>
            <person name="Hettle A.J."/>
        </authorList>
    </citation>
    <scope>NUCLEOTIDE SEQUENCE [LARGE SCALE GENOMIC DNA]</scope>
    <source>
        <strain evidence="3 4">PS42</strain>
    </source>
</reference>
<dbReference type="Proteomes" id="UP000324162">
    <property type="component" value="Unassembled WGS sequence"/>
</dbReference>
<dbReference type="AlphaFoldDB" id="A0AB73BFS2"/>
<dbReference type="InterPro" id="IPR016866">
    <property type="entry name" value="UCP028069"/>
</dbReference>
<dbReference type="EMBL" id="SEUK01000050">
    <property type="protein sequence ID" value="KAA1159712.1"/>
    <property type="molecule type" value="Genomic_DNA"/>
</dbReference>
<feature type="chain" id="PRO_5044506081" evidence="2">
    <location>
        <begin position="23"/>
        <end position="257"/>
    </location>
</feature>